<dbReference type="PANTHER" id="PTHR12428">
    <property type="entry name" value="OXA1"/>
    <property type="match status" value="1"/>
</dbReference>
<evidence type="ECO:0000259" key="11">
    <source>
        <dbReference type="Pfam" id="PF02096"/>
    </source>
</evidence>
<evidence type="ECO:0000256" key="2">
    <source>
        <dbReference type="ARBA" id="ARBA00009877"/>
    </source>
</evidence>
<evidence type="ECO:0000256" key="1">
    <source>
        <dbReference type="ARBA" id="ARBA00004448"/>
    </source>
</evidence>
<sequence length="259" mass="28733">MELLQVSTGLPWIWTIVGAAVLSRAILFPISAKTMKQSVSLIPHQPEINALREQMVQAQRSKDPLQMQKAVLKQRVLYEKIGVSLPMMMAAPFLQLPVTLGMFFGVKRICEFPVEQLKWSGLDILPNLTIADPTYILPLVATAAMNFQLTIGMKDMSAAPQMPHLINLFRVLSLVGVPIMAHLPSGVVVYLLTSILAMTAQTLLLRVPAVRRAFGIPILAQGVGNKSVSMSESVQYASKWFKQKMEEAKEDAIKARNRR</sequence>
<keyword evidence="5" id="KW-0809">Transit peptide</keyword>
<dbReference type="GO" id="GO:0032979">
    <property type="term" value="P:protein insertion into mitochondrial inner membrane from matrix"/>
    <property type="evidence" value="ECO:0007669"/>
    <property type="project" value="TreeGrafter"/>
</dbReference>
<dbReference type="GO" id="GO:0005743">
    <property type="term" value="C:mitochondrial inner membrane"/>
    <property type="evidence" value="ECO:0007669"/>
    <property type="project" value="UniProtKB-SubCell"/>
</dbReference>
<dbReference type="GO" id="GO:0032977">
    <property type="term" value="F:membrane insertase activity"/>
    <property type="evidence" value="ECO:0007669"/>
    <property type="project" value="InterPro"/>
</dbReference>
<keyword evidence="8 10" id="KW-0472">Membrane</keyword>
<evidence type="ECO:0000256" key="5">
    <source>
        <dbReference type="ARBA" id="ARBA00022946"/>
    </source>
</evidence>
<dbReference type="EMBL" id="JAEVFJ010000066">
    <property type="protein sequence ID" value="KAH8077084.1"/>
    <property type="molecule type" value="Genomic_DNA"/>
</dbReference>
<evidence type="ECO:0000256" key="3">
    <source>
        <dbReference type="ARBA" id="ARBA00022692"/>
    </source>
</evidence>
<evidence type="ECO:0000256" key="10">
    <source>
        <dbReference type="SAM" id="Phobius"/>
    </source>
</evidence>
<accession>A0A8K0UD55</accession>
<dbReference type="Pfam" id="PF02096">
    <property type="entry name" value="60KD_IMP"/>
    <property type="match status" value="1"/>
</dbReference>
<keyword evidence="13" id="KW-1185">Reference proteome</keyword>
<dbReference type="InterPro" id="IPR028055">
    <property type="entry name" value="YidC/Oxa/ALB_C"/>
</dbReference>
<keyword evidence="3 9" id="KW-0812">Transmembrane</keyword>
<feature type="transmembrane region" description="Helical" evidence="10">
    <location>
        <begin position="83"/>
        <end position="104"/>
    </location>
</feature>
<dbReference type="CDD" id="cd20069">
    <property type="entry name" value="5TM_Oxa1-like"/>
    <property type="match status" value="1"/>
</dbReference>
<organism evidence="12 13">
    <name type="scientific">Cristinia sonorae</name>
    <dbReference type="NCBI Taxonomy" id="1940300"/>
    <lineage>
        <taxon>Eukaryota</taxon>
        <taxon>Fungi</taxon>
        <taxon>Dikarya</taxon>
        <taxon>Basidiomycota</taxon>
        <taxon>Agaricomycotina</taxon>
        <taxon>Agaricomycetes</taxon>
        <taxon>Agaricomycetidae</taxon>
        <taxon>Agaricales</taxon>
        <taxon>Pleurotineae</taxon>
        <taxon>Stephanosporaceae</taxon>
        <taxon>Cristinia</taxon>
    </lineage>
</organism>
<comment type="caution">
    <text evidence="12">The sequence shown here is derived from an EMBL/GenBank/DDBJ whole genome shotgun (WGS) entry which is preliminary data.</text>
</comment>
<dbReference type="Proteomes" id="UP000813824">
    <property type="component" value="Unassembled WGS sequence"/>
</dbReference>
<proteinExistence type="inferred from homology"/>
<evidence type="ECO:0000256" key="6">
    <source>
        <dbReference type="ARBA" id="ARBA00022989"/>
    </source>
</evidence>
<evidence type="ECO:0000313" key="13">
    <source>
        <dbReference type="Proteomes" id="UP000813824"/>
    </source>
</evidence>
<dbReference type="AlphaFoldDB" id="A0A8K0UD55"/>
<evidence type="ECO:0000256" key="9">
    <source>
        <dbReference type="RuleBase" id="RU003945"/>
    </source>
</evidence>
<name>A0A8K0UD55_9AGAR</name>
<gene>
    <name evidence="12" type="ORF">BXZ70DRAFT_902435</name>
</gene>
<dbReference type="OrthoDB" id="2148490at2759"/>
<dbReference type="InterPro" id="IPR001708">
    <property type="entry name" value="YidC/ALB3/OXA1/COX18"/>
</dbReference>
<keyword evidence="4" id="KW-0999">Mitochondrion inner membrane</keyword>
<evidence type="ECO:0000256" key="8">
    <source>
        <dbReference type="ARBA" id="ARBA00023136"/>
    </source>
</evidence>
<evidence type="ECO:0000256" key="4">
    <source>
        <dbReference type="ARBA" id="ARBA00022792"/>
    </source>
</evidence>
<protein>
    <submittedName>
        <fullName evidence="12">60Kd inner membrane protein-domain-containing protein</fullName>
    </submittedName>
</protein>
<reference evidence="12" key="1">
    <citation type="journal article" date="2021" name="New Phytol.">
        <title>Evolutionary innovations through gain and loss of genes in the ectomycorrhizal Boletales.</title>
        <authorList>
            <person name="Wu G."/>
            <person name="Miyauchi S."/>
            <person name="Morin E."/>
            <person name="Kuo A."/>
            <person name="Drula E."/>
            <person name="Varga T."/>
            <person name="Kohler A."/>
            <person name="Feng B."/>
            <person name="Cao Y."/>
            <person name="Lipzen A."/>
            <person name="Daum C."/>
            <person name="Hundley H."/>
            <person name="Pangilinan J."/>
            <person name="Johnson J."/>
            <person name="Barry K."/>
            <person name="LaButti K."/>
            <person name="Ng V."/>
            <person name="Ahrendt S."/>
            <person name="Min B."/>
            <person name="Choi I.G."/>
            <person name="Park H."/>
            <person name="Plett J.M."/>
            <person name="Magnuson J."/>
            <person name="Spatafora J.W."/>
            <person name="Nagy L.G."/>
            <person name="Henrissat B."/>
            <person name="Grigoriev I.V."/>
            <person name="Yang Z.L."/>
            <person name="Xu J."/>
            <person name="Martin F.M."/>
        </authorList>
    </citation>
    <scope>NUCLEOTIDE SEQUENCE</scope>
    <source>
        <strain evidence="12">KKN 215</strain>
    </source>
</reference>
<comment type="similarity">
    <text evidence="2 9">Belongs to the OXA1/ALB3/YidC family.</text>
</comment>
<evidence type="ECO:0000313" key="12">
    <source>
        <dbReference type="EMBL" id="KAH8077084.1"/>
    </source>
</evidence>
<keyword evidence="6 10" id="KW-1133">Transmembrane helix</keyword>
<feature type="transmembrane region" description="Helical" evidence="10">
    <location>
        <begin position="12"/>
        <end position="30"/>
    </location>
</feature>
<feature type="transmembrane region" description="Helical" evidence="10">
    <location>
        <begin position="135"/>
        <end position="153"/>
    </location>
</feature>
<feature type="domain" description="Membrane insertase YidC/Oxa/ALB C-terminal" evidence="11">
    <location>
        <begin position="12"/>
        <end position="205"/>
    </location>
</feature>
<evidence type="ECO:0000256" key="7">
    <source>
        <dbReference type="ARBA" id="ARBA00023128"/>
    </source>
</evidence>
<dbReference type="PANTHER" id="PTHR12428:SF66">
    <property type="entry name" value="MITOCHONDRIAL INNER MEMBRANE PROTEIN OXA1L"/>
    <property type="match status" value="1"/>
</dbReference>
<comment type="subcellular location">
    <subcellularLocation>
        <location evidence="9">Membrane</location>
        <topology evidence="9">Multi-pass membrane protein</topology>
    </subcellularLocation>
    <subcellularLocation>
        <location evidence="1">Mitochondrion inner membrane</location>
        <topology evidence="1">Multi-pass membrane protein</topology>
    </subcellularLocation>
</comment>
<keyword evidence="7" id="KW-0496">Mitochondrion</keyword>